<name>A0A366B0S3_9FLAO</name>
<protein>
    <recommendedName>
        <fullName evidence="9">Glycosyltransferase RgtA/B/C/D-like domain-containing protein</fullName>
    </recommendedName>
</protein>
<dbReference type="GO" id="GO:0009103">
    <property type="term" value="P:lipopolysaccharide biosynthetic process"/>
    <property type="evidence" value="ECO:0007669"/>
    <property type="project" value="UniProtKB-ARBA"/>
</dbReference>
<dbReference type="InterPro" id="IPR050297">
    <property type="entry name" value="LipidA_mod_glycosyltrf_83"/>
</dbReference>
<evidence type="ECO:0000256" key="7">
    <source>
        <dbReference type="ARBA" id="ARBA00023136"/>
    </source>
</evidence>
<feature type="transmembrane region" description="Helical" evidence="8">
    <location>
        <begin position="349"/>
        <end position="369"/>
    </location>
</feature>
<dbReference type="AlphaFoldDB" id="A0A366B0S3"/>
<dbReference type="EMBL" id="QNUX01000010">
    <property type="protein sequence ID" value="RBN49747.1"/>
    <property type="molecule type" value="Genomic_DNA"/>
</dbReference>
<gene>
    <name evidence="10" type="ORF">DR980_11050</name>
</gene>
<proteinExistence type="predicted"/>
<organism evidence="10 11">
    <name type="scientific">Flavobacterium psychrolimnae</name>
    <dbReference type="NCBI Taxonomy" id="249351"/>
    <lineage>
        <taxon>Bacteria</taxon>
        <taxon>Pseudomonadati</taxon>
        <taxon>Bacteroidota</taxon>
        <taxon>Flavobacteriia</taxon>
        <taxon>Flavobacteriales</taxon>
        <taxon>Flavobacteriaceae</taxon>
        <taxon>Flavobacterium</taxon>
    </lineage>
</organism>
<feature type="transmembrane region" description="Helical" evidence="8">
    <location>
        <begin position="135"/>
        <end position="152"/>
    </location>
</feature>
<feature type="transmembrane region" description="Helical" evidence="8">
    <location>
        <begin position="293"/>
        <end position="313"/>
    </location>
</feature>
<comment type="subcellular location">
    <subcellularLocation>
        <location evidence="1">Cell membrane</location>
        <topology evidence="1">Multi-pass membrane protein</topology>
    </subcellularLocation>
</comment>
<accession>A0A366B0S3</accession>
<evidence type="ECO:0000256" key="5">
    <source>
        <dbReference type="ARBA" id="ARBA00022692"/>
    </source>
</evidence>
<dbReference type="RefSeq" id="WP_113636103.1">
    <property type="nucleotide sequence ID" value="NZ_QNUX01000010.1"/>
</dbReference>
<dbReference type="PANTHER" id="PTHR33908">
    <property type="entry name" value="MANNOSYLTRANSFERASE YKCB-RELATED"/>
    <property type="match status" value="1"/>
</dbReference>
<keyword evidence="4" id="KW-0808">Transferase</keyword>
<keyword evidence="11" id="KW-1185">Reference proteome</keyword>
<dbReference type="GO" id="GO:0016763">
    <property type="term" value="F:pentosyltransferase activity"/>
    <property type="evidence" value="ECO:0007669"/>
    <property type="project" value="TreeGrafter"/>
</dbReference>
<dbReference type="GO" id="GO:0005886">
    <property type="term" value="C:plasma membrane"/>
    <property type="evidence" value="ECO:0007669"/>
    <property type="project" value="UniProtKB-SubCell"/>
</dbReference>
<feature type="transmembrane region" description="Helical" evidence="8">
    <location>
        <begin position="112"/>
        <end position="129"/>
    </location>
</feature>
<comment type="caution">
    <text evidence="10">The sequence shown here is derived from an EMBL/GenBank/DDBJ whole genome shotgun (WGS) entry which is preliminary data.</text>
</comment>
<dbReference type="OrthoDB" id="5437043at2"/>
<dbReference type="InterPro" id="IPR038731">
    <property type="entry name" value="RgtA/B/C-like"/>
</dbReference>
<evidence type="ECO:0000256" key="6">
    <source>
        <dbReference type="ARBA" id="ARBA00022989"/>
    </source>
</evidence>
<dbReference type="PANTHER" id="PTHR33908:SF11">
    <property type="entry name" value="MEMBRANE PROTEIN"/>
    <property type="match status" value="1"/>
</dbReference>
<feature type="transmembrane region" description="Helical" evidence="8">
    <location>
        <begin position="253"/>
        <end position="273"/>
    </location>
</feature>
<feature type="transmembrane region" description="Helical" evidence="8">
    <location>
        <begin position="325"/>
        <end position="343"/>
    </location>
</feature>
<keyword evidence="6 8" id="KW-1133">Transmembrane helix</keyword>
<dbReference type="Proteomes" id="UP000253676">
    <property type="component" value="Unassembled WGS sequence"/>
</dbReference>
<keyword evidence="3" id="KW-0328">Glycosyltransferase</keyword>
<evidence type="ECO:0000259" key="9">
    <source>
        <dbReference type="Pfam" id="PF13231"/>
    </source>
</evidence>
<keyword evidence="5 8" id="KW-0812">Transmembrane</keyword>
<reference evidence="10 11" key="1">
    <citation type="submission" date="2018-07" db="EMBL/GenBank/DDBJ databases">
        <title>Complete genome sequence of Flavobacterium psychrolimnae LMG 22018.</title>
        <authorList>
            <person name="Kim D.-U."/>
        </authorList>
    </citation>
    <scope>NUCLEOTIDE SEQUENCE [LARGE SCALE GENOMIC DNA]</scope>
    <source>
        <strain evidence="10 11">LMG 22018</strain>
    </source>
</reference>
<evidence type="ECO:0000313" key="10">
    <source>
        <dbReference type="EMBL" id="RBN49747.1"/>
    </source>
</evidence>
<evidence type="ECO:0000256" key="2">
    <source>
        <dbReference type="ARBA" id="ARBA00022475"/>
    </source>
</evidence>
<evidence type="ECO:0000256" key="1">
    <source>
        <dbReference type="ARBA" id="ARBA00004651"/>
    </source>
</evidence>
<keyword evidence="7 8" id="KW-0472">Membrane</keyword>
<evidence type="ECO:0000256" key="8">
    <source>
        <dbReference type="SAM" id="Phobius"/>
    </source>
</evidence>
<keyword evidence="2" id="KW-1003">Cell membrane</keyword>
<feature type="transmembrane region" description="Helical" evidence="8">
    <location>
        <begin position="164"/>
        <end position="197"/>
    </location>
</feature>
<feature type="transmembrane region" description="Helical" evidence="8">
    <location>
        <begin position="73"/>
        <end position="100"/>
    </location>
</feature>
<feature type="transmembrane region" description="Helical" evidence="8">
    <location>
        <begin position="203"/>
        <end position="228"/>
    </location>
</feature>
<dbReference type="Pfam" id="PF13231">
    <property type="entry name" value="PMT_2"/>
    <property type="match status" value="1"/>
</dbReference>
<evidence type="ECO:0000256" key="4">
    <source>
        <dbReference type="ARBA" id="ARBA00022679"/>
    </source>
</evidence>
<evidence type="ECO:0000313" key="11">
    <source>
        <dbReference type="Proteomes" id="UP000253676"/>
    </source>
</evidence>
<sequence length="617" mass="71417">MKVLQSLKQNYILISILLFGAILRFHNADFQSVWLDEIHTLNESNPNITWSEFYKLLLTSEPHPPLYFALARILFSVFGYSVIVLRLFSALLGVVGLYAMYVLGKEMSNKKTGLIAAFLLSINYFHLYYSQDGRPYIFLVLFTIFAFYRLILFIKIPNRKNAIWYGVGAALMIYGHFFGLFALFTQYFILLFFFILIEKKNRLTFFVNALIAGIITLILFIPATELFIATTQIKNFWIPAPTIDAYTLIFKEFFGNSELVLPMVGFLFYFYFLKLSKVRNFAVTYKSIIDNRTVFNFIILLPWIVIVILIPLIRSYVTIPMLISRYFIVVLPAIILILSIGICQFNNKVIRVTILSLFFVFSMTDLLIVKKYYSTVSKAQFREATNFIINNNTNNTPVVSSLGWYMPYFLKNGKTNFVIIDKPLENYILEMQQDTTKIKPFWYFDGHGREYTLSEGTQNFVNKTFYIENNFDGVQAWTKHFILLKDVPKTVDISKFKKLKPTNGDLFIYNLETFDTSTATVKISGWAYFEKQDATKSVLYLVLVKEGVAHRLESKKVFREDVTTYFKSDFDLSNSGFNGTVDIATLEAGKYELGLYLTNKDSKKEGLVLTGKYVENQ</sequence>
<evidence type="ECO:0000256" key="3">
    <source>
        <dbReference type="ARBA" id="ARBA00022676"/>
    </source>
</evidence>
<feature type="domain" description="Glycosyltransferase RgtA/B/C/D-like" evidence="9">
    <location>
        <begin position="63"/>
        <end position="222"/>
    </location>
</feature>